<accession>A0A291GAD0</accession>
<dbReference type="CDD" id="cd00267">
    <property type="entry name" value="ABC_ATPase"/>
    <property type="match status" value="1"/>
</dbReference>
<gene>
    <name evidence="2" type="ORF">CEW89_05835</name>
</gene>
<dbReference type="InterPro" id="IPR003959">
    <property type="entry name" value="ATPase_AAA_core"/>
</dbReference>
<evidence type="ECO:0000259" key="1">
    <source>
        <dbReference type="SMART" id="SM00382"/>
    </source>
</evidence>
<dbReference type="InterPro" id="IPR027417">
    <property type="entry name" value="P-loop_NTPase"/>
</dbReference>
<evidence type="ECO:0000313" key="2">
    <source>
        <dbReference type="EMBL" id="ATG47135.1"/>
    </source>
</evidence>
<dbReference type="KEGG" id="ceh:CEW89_05835"/>
<dbReference type="InterPro" id="IPR051396">
    <property type="entry name" value="Bact_Antivir_Def_Nuclease"/>
</dbReference>
<dbReference type="SMART" id="SM00382">
    <property type="entry name" value="AAA"/>
    <property type="match status" value="1"/>
</dbReference>
<reference evidence="2 3" key="1">
    <citation type="submission" date="2017-06" db="EMBL/GenBank/DDBJ databases">
        <title>Celeribacter sp. TSPH2 complete genome sequence.</title>
        <authorList>
            <person name="Woo J.-H."/>
            <person name="Kim H.-S."/>
        </authorList>
    </citation>
    <scope>NUCLEOTIDE SEQUENCE [LARGE SCALE GENOMIC DNA]</scope>
    <source>
        <strain evidence="2 3">TSPH2</strain>
    </source>
</reference>
<sequence>MPHKITFQKDFLSIQSLDNTELPDFTLVTGINGSGKSHLLRAIYSGSIKSDAIAQAGVGEVSMFTWETLVPKDQAAAQPGGLSEIGKKIEEKLKQHIRTPHSEIDRLLSIIAASETVDAERFRTCGRIREFMMPNFSSARGEQRQNLQQQARLYINSLSDQNIVKHAPALFGENDSARHNALLLLDQVISQGFEQDLNRIFQRHRDLMNGNTIAEAHNQLDRIVKFNEPAPWDFLNELFDQGNIEFKVSEPDYVAVNSSVRVTLKKNGSDAEISFNDLSSGERIFISFAIALYNTESAKGTAVFPKLLLLDEIDATLHPSMVKYVLRVIKDTLVAKLGIKVIMTTHSPTTVALVDDDEVYEMNNQAGQLRPVGRSRALRLLTEAIPTLAIDYDARILVITEDESDAQIWNDLYRGLNQKLSSEKSLTFMGSGVKKETGETVGAGCARVRALTKQISEAGLNRVVGLVDWDNQHICASDDKFHILCEGERYSIENLILDPVLCILLMCKYKPDKAVNAALMNEDEGFMSLQGWSETDWQNKVNTFCSKVLSGTDTSSVAKIRYMNASTLEIPLAYLRHQGHNLEEKVLSAYPCFKAYSGQGKLLSEIVKLVTVGDAGEWYPASITTTMEALMALGADDGRRDVT</sequence>
<dbReference type="OrthoDB" id="9784297at2"/>
<dbReference type="PANTHER" id="PTHR43581">
    <property type="entry name" value="ATP/GTP PHOSPHATASE"/>
    <property type="match status" value="1"/>
</dbReference>
<proteinExistence type="predicted"/>
<dbReference type="RefSeq" id="WP_096805254.1">
    <property type="nucleotide sequence ID" value="NZ_CP022196.1"/>
</dbReference>
<name>A0A291GAD0_9RHOB</name>
<dbReference type="EMBL" id="CP022196">
    <property type="protein sequence ID" value="ATG47135.1"/>
    <property type="molecule type" value="Genomic_DNA"/>
</dbReference>
<organism evidence="2 3">
    <name type="scientific">Celeribacter ethanolicus</name>
    <dbReference type="NCBI Taxonomy" id="1758178"/>
    <lineage>
        <taxon>Bacteria</taxon>
        <taxon>Pseudomonadati</taxon>
        <taxon>Pseudomonadota</taxon>
        <taxon>Alphaproteobacteria</taxon>
        <taxon>Rhodobacterales</taxon>
        <taxon>Roseobacteraceae</taxon>
        <taxon>Celeribacter</taxon>
    </lineage>
</organism>
<dbReference type="GO" id="GO:0005524">
    <property type="term" value="F:ATP binding"/>
    <property type="evidence" value="ECO:0007669"/>
    <property type="project" value="InterPro"/>
</dbReference>
<dbReference type="Proteomes" id="UP000217935">
    <property type="component" value="Chromosome"/>
</dbReference>
<dbReference type="SUPFAM" id="SSF52540">
    <property type="entry name" value="P-loop containing nucleoside triphosphate hydrolases"/>
    <property type="match status" value="1"/>
</dbReference>
<dbReference type="GO" id="GO:0016887">
    <property type="term" value="F:ATP hydrolysis activity"/>
    <property type="evidence" value="ECO:0007669"/>
    <property type="project" value="InterPro"/>
</dbReference>
<dbReference type="AlphaFoldDB" id="A0A291GAD0"/>
<dbReference type="Gene3D" id="3.40.50.300">
    <property type="entry name" value="P-loop containing nucleotide triphosphate hydrolases"/>
    <property type="match status" value="1"/>
</dbReference>
<feature type="domain" description="AAA+ ATPase" evidence="1">
    <location>
        <begin position="22"/>
        <end position="391"/>
    </location>
</feature>
<dbReference type="InterPro" id="IPR003593">
    <property type="entry name" value="AAA+_ATPase"/>
</dbReference>
<dbReference type="PANTHER" id="PTHR43581:SF4">
    <property type="entry name" value="ATP_GTP PHOSPHATASE"/>
    <property type="match status" value="1"/>
</dbReference>
<protein>
    <recommendedName>
        <fullName evidence="1">AAA+ ATPase domain-containing protein</fullName>
    </recommendedName>
</protein>
<dbReference type="Pfam" id="PF13304">
    <property type="entry name" value="AAA_21"/>
    <property type="match status" value="1"/>
</dbReference>
<keyword evidence="3" id="KW-1185">Reference proteome</keyword>
<evidence type="ECO:0000313" key="3">
    <source>
        <dbReference type="Proteomes" id="UP000217935"/>
    </source>
</evidence>